<accession>A0AAE9LV35</accession>
<organism evidence="1 2">
    <name type="scientific">Bacillus phage vB_BceP_LY3</name>
    <dbReference type="NCBI Taxonomy" id="2950458"/>
    <lineage>
        <taxon>Viruses</taxon>
        <taxon>Duplodnaviria</taxon>
        <taxon>Heunggongvirae</taxon>
        <taxon>Uroviricota</taxon>
        <taxon>Caudoviricetes</taxon>
        <taxon>Salasmaviridae</taxon>
        <taxon>Northropvirinae</taxon>
        <taxon>Layangcvirus</taxon>
        <taxon>Layangcvirus LY3</taxon>
    </lineage>
</organism>
<evidence type="ECO:0000313" key="2">
    <source>
        <dbReference type="Proteomes" id="UP001216218"/>
    </source>
</evidence>
<dbReference type="Proteomes" id="UP001216218">
    <property type="component" value="Segment"/>
</dbReference>
<reference evidence="1" key="1">
    <citation type="submission" date="2022-04" db="EMBL/GenBank/DDBJ databases">
        <authorList>
            <person name="Yang M."/>
            <person name="Tan S."/>
        </authorList>
    </citation>
    <scope>NUCLEOTIDE SEQUENCE</scope>
</reference>
<gene>
    <name evidence="1" type="ORF">vBBcePLY3_00008</name>
</gene>
<name>A0AAE9LV35_9CAUD</name>
<evidence type="ECO:0000313" key="1">
    <source>
        <dbReference type="EMBL" id="USL89519.1"/>
    </source>
</evidence>
<sequence length="197" mass="22340">MALQTVTLDFTGKVSGSTVENKNVAYLNDVELTQTQYNQIFGNELRVNETDKLRFEFPIDDEYLMLLQSNTIYYKSKLDSGENELRCNDKGVYNNDTTMYKQKLLNTYEVDLDSKVLKFDITSTGKYGVYEVKVDVVYDDNGLNSYGGQYQYNDGGNVITVPIQNKKLEEITTELQGKPVNSITNVTFAQIGVELVP</sequence>
<protein>
    <submittedName>
        <fullName evidence="1">Uncharacterized protein</fullName>
    </submittedName>
</protein>
<dbReference type="EMBL" id="ON366412">
    <property type="protein sequence ID" value="USL89519.1"/>
    <property type="molecule type" value="Genomic_DNA"/>
</dbReference>
<keyword evidence="2" id="KW-1185">Reference proteome</keyword>
<proteinExistence type="predicted"/>